<dbReference type="OrthoDB" id="4167490at2759"/>
<comment type="caution">
    <text evidence="1">The sequence shown here is derived from an EMBL/GenBank/DDBJ whole genome shotgun (WGS) entry which is preliminary data.</text>
</comment>
<reference evidence="1" key="1">
    <citation type="journal article" date="2020" name="Stud. Mycol.">
        <title>101 Dothideomycetes genomes: a test case for predicting lifestyles and emergence of pathogens.</title>
        <authorList>
            <person name="Haridas S."/>
            <person name="Albert R."/>
            <person name="Binder M."/>
            <person name="Bloem J."/>
            <person name="Labutti K."/>
            <person name="Salamov A."/>
            <person name="Andreopoulos B."/>
            <person name="Baker S."/>
            <person name="Barry K."/>
            <person name="Bills G."/>
            <person name="Bluhm B."/>
            <person name="Cannon C."/>
            <person name="Castanera R."/>
            <person name="Culley D."/>
            <person name="Daum C."/>
            <person name="Ezra D."/>
            <person name="Gonzalez J."/>
            <person name="Henrissat B."/>
            <person name="Kuo A."/>
            <person name="Liang C."/>
            <person name="Lipzen A."/>
            <person name="Lutzoni F."/>
            <person name="Magnuson J."/>
            <person name="Mondo S."/>
            <person name="Nolan M."/>
            <person name="Ohm R."/>
            <person name="Pangilinan J."/>
            <person name="Park H.-J."/>
            <person name="Ramirez L."/>
            <person name="Alfaro M."/>
            <person name="Sun H."/>
            <person name="Tritt A."/>
            <person name="Yoshinaga Y."/>
            <person name="Zwiers L.-H."/>
            <person name="Turgeon B."/>
            <person name="Goodwin S."/>
            <person name="Spatafora J."/>
            <person name="Crous P."/>
            <person name="Grigoriev I."/>
        </authorList>
    </citation>
    <scope>NUCLEOTIDE SEQUENCE</scope>
    <source>
        <strain evidence="1">CBS 110217</strain>
    </source>
</reference>
<keyword evidence="2" id="KW-1185">Reference proteome</keyword>
<sequence length="331" mass="37898">MSATSIEKLPVELLQPIFFASGYNTALLLASPRISVRLSSEYVYGPVCDYHLTNVSNDRARQLESQTLIFASRWMTWSYFKSWIMRAFASKGCLCGMTPDEGCFDAQWPPNFEDGTQMVFSRSHLPRLAFVKARIPRKLLQGSWTSDKVQFLRFLLWLTSMTIDWRKAEVREAAINGRHQAILEHNLEAVELFNHNRRLGKVASLSTVRFAVIEGDCNRSIVYDAMYTAQMWGSGISWECAELDQWCEGRTKTGDPKGLWLKTKLVELRAPSRVGNIYQDEGLGYRCLPGGELDQCAGDYEGGADDRLVVKQHKWHQVSYVYSFLRWSFCQ</sequence>
<evidence type="ECO:0000313" key="1">
    <source>
        <dbReference type="EMBL" id="KAF2026463.1"/>
    </source>
</evidence>
<organism evidence="1 2">
    <name type="scientific">Setomelanomma holmii</name>
    <dbReference type="NCBI Taxonomy" id="210430"/>
    <lineage>
        <taxon>Eukaryota</taxon>
        <taxon>Fungi</taxon>
        <taxon>Dikarya</taxon>
        <taxon>Ascomycota</taxon>
        <taxon>Pezizomycotina</taxon>
        <taxon>Dothideomycetes</taxon>
        <taxon>Pleosporomycetidae</taxon>
        <taxon>Pleosporales</taxon>
        <taxon>Pleosporineae</taxon>
        <taxon>Phaeosphaeriaceae</taxon>
        <taxon>Setomelanomma</taxon>
    </lineage>
</organism>
<name>A0A9P4LIE4_9PLEO</name>
<dbReference type="Proteomes" id="UP000799777">
    <property type="component" value="Unassembled WGS sequence"/>
</dbReference>
<evidence type="ECO:0000313" key="2">
    <source>
        <dbReference type="Proteomes" id="UP000799777"/>
    </source>
</evidence>
<dbReference type="EMBL" id="ML978243">
    <property type="protein sequence ID" value="KAF2026463.1"/>
    <property type="molecule type" value="Genomic_DNA"/>
</dbReference>
<gene>
    <name evidence="1" type="ORF">EK21DRAFT_74083</name>
</gene>
<accession>A0A9P4LIE4</accession>
<dbReference type="AlphaFoldDB" id="A0A9P4LIE4"/>
<proteinExistence type="predicted"/>
<protein>
    <submittedName>
        <fullName evidence="1">Uncharacterized protein</fullName>
    </submittedName>
</protein>